<evidence type="ECO:0008006" key="3">
    <source>
        <dbReference type="Google" id="ProtNLM"/>
    </source>
</evidence>
<dbReference type="STRING" id="1817816.A2Y64_07095"/>
<sequence length="197" mass="21463">RPNYMVEGLGPEHDLACFIGYHSRVGQTDALMDHSYSGGAIYEVRLDGKVVGETELNAAYAAHYGVPLGLVSGDAALEAQVAESFGPGVVFVRTKAGIGRFAAACEHPENVLERLREGARRAVLTREKLPLFRADKPCTLEVDLTETQMADLLELYPGFERTGGRRIRVTAPEMPVLYRAYMGLLLVAGVAKKLREG</sequence>
<proteinExistence type="predicted"/>
<dbReference type="EMBL" id="MFAF01000150">
    <property type="protein sequence ID" value="OGD71461.1"/>
    <property type="molecule type" value="Genomic_DNA"/>
</dbReference>
<organism evidence="1 2">
    <name type="scientific">Candidatus Coatesbacteria bacterium RBG_13_66_14</name>
    <dbReference type="NCBI Taxonomy" id="1817816"/>
    <lineage>
        <taxon>Bacteria</taxon>
        <taxon>Candidatus Coatesiibacteriota</taxon>
    </lineage>
</organism>
<dbReference type="InterPro" id="IPR036177">
    <property type="entry name" value="Peptidase_M55_sf"/>
</dbReference>
<dbReference type="AlphaFoldDB" id="A0A1F5EVM9"/>
<reference evidence="1 2" key="1">
    <citation type="journal article" date="2016" name="Nat. Commun.">
        <title>Thousands of microbial genomes shed light on interconnected biogeochemical processes in an aquifer system.</title>
        <authorList>
            <person name="Anantharaman K."/>
            <person name="Brown C.T."/>
            <person name="Hug L.A."/>
            <person name="Sharon I."/>
            <person name="Castelle C.J."/>
            <person name="Probst A.J."/>
            <person name="Thomas B.C."/>
            <person name="Singh A."/>
            <person name="Wilkins M.J."/>
            <person name="Karaoz U."/>
            <person name="Brodie E.L."/>
            <person name="Williams K.H."/>
            <person name="Hubbard S.S."/>
            <person name="Banfield J.F."/>
        </authorList>
    </citation>
    <scope>NUCLEOTIDE SEQUENCE [LARGE SCALE GENOMIC DNA]</scope>
</reference>
<dbReference type="Pfam" id="PF04951">
    <property type="entry name" value="Peptidase_M55"/>
    <property type="match status" value="1"/>
</dbReference>
<dbReference type="Gene3D" id="3.40.50.10780">
    <property type="entry name" value="Dipeptide transport protein"/>
    <property type="match status" value="1"/>
</dbReference>
<dbReference type="Proteomes" id="UP000177187">
    <property type="component" value="Unassembled WGS sequence"/>
</dbReference>
<gene>
    <name evidence="1" type="ORF">A2Y64_07095</name>
</gene>
<dbReference type="SUPFAM" id="SSF63992">
    <property type="entry name" value="Dipeptide transport protein"/>
    <property type="match status" value="1"/>
</dbReference>
<dbReference type="InterPro" id="IPR027476">
    <property type="entry name" value="DppA_N"/>
</dbReference>
<dbReference type="Gene3D" id="3.30.1360.130">
    <property type="entry name" value="Dipeptide transport protein"/>
    <property type="match status" value="1"/>
</dbReference>
<evidence type="ECO:0000313" key="1">
    <source>
        <dbReference type="EMBL" id="OGD71461.1"/>
    </source>
</evidence>
<comment type="caution">
    <text evidence="1">The sequence shown here is derived from an EMBL/GenBank/DDBJ whole genome shotgun (WGS) entry which is preliminary data.</text>
</comment>
<accession>A0A1F5EVM9</accession>
<protein>
    <recommendedName>
        <fullName evidence="3">Peptidase M55</fullName>
    </recommendedName>
</protein>
<evidence type="ECO:0000313" key="2">
    <source>
        <dbReference type="Proteomes" id="UP000177187"/>
    </source>
</evidence>
<name>A0A1F5EVM9_9BACT</name>
<feature type="non-terminal residue" evidence="1">
    <location>
        <position position="1"/>
    </location>
</feature>
<dbReference type="InterPro" id="IPR007035">
    <property type="entry name" value="Peptidase_M55"/>
</dbReference>